<accession>A0A0K2GBL6</accession>
<dbReference type="KEGG" id="nmv:NITMOv2_1924"/>
<dbReference type="Proteomes" id="UP000069205">
    <property type="component" value="Chromosome"/>
</dbReference>
<organism evidence="1 2">
    <name type="scientific">Nitrospira moscoviensis</name>
    <dbReference type="NCBI Taxonomy" id="42253"/>
    <lineage>
        <taxon>Bacteria</taxon>
        <taxon>Pseudomonadati</taxon>
        <taxon>Nitrospirota</taxon>
        <taxon>Nitrospiria</taxon>
        <taxon>Nitrospirales</taxon>
        <taxon>Nitrospiraceae</taxon>
        <taxon>Nitrospira</taxon>
    </lineage>
</organism>
<gene>
    <name evidence="1" type="ORF">NITMOv2_1924</name>
</gene>
<dbReference type="RefSeq" id="WP_053379526.1">
    <property type="nucleotide sequence ID" value="NZ_CP011801.1"/>
</dbReference>
<dbReference type="OrthoDB" id="9799647at2"/>
<reference evidence="1 2" key="1">
    <citation type="journal article" date="2015" name="Proc. Natl. Acad. Sci. U.S.A.">
        <title>Expanded metabolic versatility of ubiquitous nitrite-oxidizing bacteria from the genus Nitrospira.</title>
        <authorList>
            <person name="Koch H."/>
            <person name="Lucker S."/>
            <person name="Albertsen M."/>
            <person name="Kitzinger K."/>
            <person name="Herbold C."/>
            <person name="Spieck E."/>
            <person name="Nielsen P.H."/>
            <person name="Wagner M."/>
            <person name="Daims H."/>
        </authorList>
    </citation>
    <scope>NUCLEOTIDE SEQUENCE [LARGE SCALE GENOMIC DNA]</scope>
    <source>
        <strain evidence="1 2">NSP M-1</strain>
    </source>
</reference>
<dbReference type="EMBL" id="CP011801">
    <property type="protein sequence ID" value="ALA58343.1"/>
    <property type="molecule type" value="Genomic_DNA"/>
</dbReference>
<protein>
    <submittedName>
        <fullName evidence="1">Uncharacterized protein</fullName>
    </submittedName>
</protein>
<keyword evidence="2" id="KW-1185">Reference proteome</keyword>
<evidence type="ECO:0000313" key="1">
    <source>
        <dbReference type="EMBL" id="ALA58343.1"/>
    </source>
</evidence>
<evidence type="ECO:0000313" key="2">
    <source>
        <dbReference type="Proteomes" id="UP000069205"/>
    </source>
</evidence>
<dbReference type="PATRIC" id="fig|42253.5.peg.1894"/>
<proteinExistence type="predicted"/>
<sequence length="65" mass="7360">MSAYRWTTASPTQAGWYWFRGQAHEADPFIVLVDEAGQFQWPDGGFQEVSLAKGEWAGPIEEPEE</sequence>
<dbReference type="AlphaFoldDB" id="A0A0K2GBL6"/>
<name>A0A0K2GBL6_NITMO</name>